<keyword evidence="9" id="KW-1185">Reference proteome</keyword>
<evidence type="ECO:0000256" key="3">
    <source>
        <dbReference type="ARBA" id="ARBA00023015"/>
    </source>
</evidence>
<protein>
    <recommendedName>
        <fullName evidence="7">Velvet domain-containing protein</fullName>
    </recommendedName>
</protein>
<dbReference type="GO" id="GO:0005634">
    <property type="term" value="C:nucleus"/>
    <property type="evidence" value="ECO:0007669"/>
    <property type="project" value="UniProtKB-SubCell"/>
</dbReference>
<evidence type="ECO:0000256" key="1">
    <source>
        <dbReference type="ARBA" id="ARBA00004123"/>
    </source>
</evidence>
<evidence type="ECO:0000313" key="8">
    <source>
        <dbReference type="EMBL" id="PWN98808.1"/>
    </source>
</evidence>
<feature type="compositionally biased region" description="Polar residues" evidence="6">
    <location>
        <begin position="477"/>
        <end position="491"/>
    </location>
</feature>
<dbReference type="OrthoDB" id="3056235at2759"/>
<evidence type="ECO:0000256" key="6">
    <source>
        <dbReference type="SAM" id="MobiDB-lite"/>
    </source>
</evidence>
<dbReference type="GO" id="GO:0030435">
    <property type="term" value="P:sporulation resulting in formation of a cellular spore"/>
    <property type="evidence" value="ECO:0007669"/>
    <property type="project" value="UniProtKB-KW"/>
</dbReference>
<dbReference type="InterPro" id="IPR038491">
    <property type="entry name" value="Velvet_dom_sf"/>
</dbReference>
<evidence type="ECO:0000256" key="4">
    <source>
        <dbReference type="ARBA" id="ARBA00023163"/>
    </source>
</evidence>
<keyword evidence="3" id="KW-0805">Transcription regulation</keyword>
<sequence>MAEHSRWYERDASDDAATHRGAGSVRRPDGYAPKRHTPREYFDDRDSRYPSPPSSPSSSSRGGAMSLSSMMDSEPPARRAPAMPSGRVVARDEPAPAYGPSSSSRPGGMPRHAQSRSRSPDLAPTREASRPAPAPAPAPVRFPMKSAPPAQVKRALSSKTSLVNPLLSPPAGVVPSSRSSWFTCPSIRHNLREHGGADARREPRLCLVVVQQPTDALGVGDGPAVFKQARNVPLDPPPICQLVMEHPDDCSYLQLPEVSLRAHLVEADAPCTPVEPRINNEAPLINGIHESAFVAPVTTTAVQSLFIFTEIGVRCAGKYRLRFDLVDRVGLSFKRLASVYTDVFQVHGDRRDFPGLQRSTDLMRAVARRGLKVRIIDAQPSKGAKRRRMDAPQEMARVVEDRTIDERSAGTQAYSYASRGQPHPPPLPPLWRTSEPYMPPPPHTSSSWRSMQATDARTQQPGSSLRDAPEAVMSPHAGSTWSGPSYAPSTFMSSEHSARSSSSASSMSPQEPPYRSLYSSVAHMSPPRREALPYNAPRPPSSSSRGSVRGAEDSDLQAPPPGSIFAHSSRPIRPIYPSHALPAPR</sequence>
<feature type="compositionally biased region" description="Polar residues" evidence="6">
    <location>
        <begin position="444"/>
        <end position="463"/>
    </location>
</feature>
<dbReference type="AlphaFoldDB" id="A0A316ZCN7"/>
<dbReference type="Proteomes" id="UP000245946">
    <property type="component" value="Unassembled WGS sequence"/>
</dbReference>
<keyword evidence="2" id="KW-0749">Sporulation</keyword>
<accession>A0A316ZCN7</accession>
<feature type="region of interest" description="Disordered" evidence="6">
    <location>
        <begin position="1"/>
        <end position="156"/>
    </location>
</feature>
<evidence type="ECO:0000256" key="2">
    <source>
        <dbReference type="ARBA" id="ARBA00022969"/>
    </source>
</evidence>
<dbReference type="InterPro" id="IPR037525">
    <property type="entry name" value="Velvet_dom"/>
</dbReference>
<evidence type="ECO:0000313" key="9">
    <source>
        <dbReference type="Proteomes" id="UP000245946"/>
    </source>
</evidence>
<dbReference type="PANTHER" id="PTHR33572:SF18">
    <property type="entry name" value="SPORE DEVELOPMENT REGULATOR VOSA"/>
    <property type="match status" value="1"/>
</dbReference>
<dbReference type="PROSITE" id="PS51821">
    <property type="entry name" value="VELVET"/>
    <property type="match status" value="1"/>
</dbReference>
<dbReference type="Gene3D" id="2.60.40.3960">
    <property type="entry name" value="Velvet domain"/>
    <property type="match status" value="1"/>
</dbReference>
<organism evidence="8 9">
    <name type="scientific">Tilletiopsis washingtonensis</name>
    <dbReference type="NCBI Taxonomy" id="58919"/>
    <lineage>
        <taxon>Eukaryota</taxon>
        <taxon>Fungi</taxon>
        <taxon>Dikarya</taxon>
        <taxon>Basidiomycota</taxon>
        <taxon>Ustilaginomycotina</taxon>
        <taxon>Exobasidiomycetes</taxon>
        <taxon>Entylomatales</taxon>
        <taxon>Entylomatales incertae sedis</taxon>
        <taxon>Tilletiopsis</taxon>
    </lineage>
</organism>
<dbReference type="EMBL" id="KZ819290">
    <property type="protein sequence ID" value="PWN98808.1"/>
    <property type="molecule type" value="Genomic_DNA"/>
</dbReference>
<name>A0A316ZCN7_9BASI</name>
<dbReference type="Pfam" id="PF11754">
    <property type="entry name" value="Velvet"/>
    <property type="match status" value="1"/>
</dbReference>
<proteinExistence type="predicted"/>
<feature type="compositionally biased region" description="Basic and acidic residues" evidence="6">
    <location>
        <begin position="397"/>
        <end position="408"/>
    </location>
</feature>
<feature type="compositionally biased region" description="Low complexity" evidence="6">
    <location>
        <begin position="95"/>
        <end position="111"/>
    </location>
</feature>
<gene>
    <name evidence="8" type="ORF">FA09DRAFT_338097</name>
</gene>
<keyword evidence="5" id="KW-0539">Nucleus</keyword>
<evidence type="ECO:0000259" key="7">
    <source>
        <dbReference type="PROSITE" id="PS51821"/>
    </source>
</evidence>
<evidence type="ECO:0000256" key="5">
    <source>
        <dbReference type="ARBA" id="ARBA00023242"/>
    </source>
</evidence>
<comment type="subcellular location">
    <subcellularLocation>
        <location evidence="1">Nucleus</location>
    </subcellularLocation>
</comment>
<dbReference type="RefSeq" id="XP_025599087.1">
    <property type="nucleotide sequence ID" value="XM_025744061.1"/>
</dbReference>
<reference evidence="8 9" key="1">
    <citation type="journal article" date="2018" name="Mol. Biol. Evol.">
        <title>Broad Genomic Sampling Reveals a Smut Pathogenic Ancestry of the Fungal Clade Ustilaginomycotina.</title>
        <authorList>
            <person name="Kijpornyongpan T."/>
            <person name="Mondo S.J."/>
            <person name="Barry K."/>
            <person name="Sandor L."/>
            <person name="Lee J."/>
            <person name="Lipzen A."/>
            <person name="Pangilinan J."/>
            <person name="LaButti K."/>
            <person name="Hainaut M."/>
            <person name="Henrissat B."/>
            <person name="Grigoriev I.V."/>
            <person name="Spatafora J.W."/>
            <person name="Aime M.C."/>
        </authorList>
    </citation>
    <scope>NUCLEOTIDE SEQUENCE [LARGE SCALE GENOMIC DNA]</scope>
    <source>
        <strain evidence="8 9">MCA 4186</strain>
    </source>
</reference>
<dbReference type="PANTHER" id="PTHR33572">
    <property type="entry name" value="SPORE DEVELOPMENT REGULATOR VOSA"/>
    <property type="match status" value="1"/>
</dbReference>
<feature type="compositionally biased region" description="Low complexity" evidence="6">
    <location>
        <begin position="492"/>
        <end position="508"/>
    </location>
</feature>
<feature type="domain" description="Velvet" evidence="7">
    <location>
        <begin position="200"/>
        <end position="376"/>
    </location>
</feature>
<feature type="region of interest" description="Disordered" evidence="6">
    <location>
        <begin position="379"/>
        <end position="585"/>
    </location>
</feature>
<feature type="compositionally biased region" description="Basic and acidic residues" evidence="6">
    <location>
        <begin position="1"/>
        <end position="18"/>
    </location>
</feature>
<dbReference type="GeneID" id="37271605"/>
<dbReference type="InterPro" id="IPR021740">
    <property type="entry name" value="Velvet"/>
</dbReference>
<feature type="compositionally biased region" description="Basic and acidic residues" evidence="6">
    <location>
        <begin position="38"/>
        <end position="48"/>
    </location>
</feature>
<keyword evidence="4" id="KW-0804">Transcription</keyword>